<organism evidence="7 8">
    <name type="scientific">Morella rubra</name>
    <name type="common">Chinese bayberry</name>
    <dbReference type="NCBI Taxonomy" id="262757"/>
    <lineage>
        <taxon>Eukaryota</taxon>
        <taxon>Viridiplantae</taxon>
        <taxon>Streptophyta</taxon>
        <taxon>Embryophyta</taxon>
        <taxon>Tracheophyta</taxon>
        <taxon>Spermatophyta</taxon>
        <taxon>Magnoliopsida</taxon>
        <taxon>eudicotyledons</taxon>
        <taxon>Gunneridae</taxon>
        <taxon>Pentapetalae</taxon>
        <taxon>rosids</taxon>
        <taxon>fabids</taxon>
        <taxon>Fagales</taxon>
        <taxon>Myricaceae</taxon>
        <taxon>Morella</taxon>
    </lineage>
</organism>
<evidence type="ECO:0000256" key="2">
    <source>
        <dbReference type="ARBA" id="ARBA00022771"/>
    </source>
</evidence>
<evidence type="ECO:0000256" key="4">
    <source>
        <dbReference type="PROSITE-ProRule" id="PRU00175"/>
    </source>
</evidence>
<dbReference type="PANTHER" id="PTHR37393:SF1">
    <property type="entry name" value="AT-RICH INTERACTIVE DOMAIN-CONTAINING PROTEIN 1A-LIKE"/>
    <property type="match status" value="1"/>
</dbReference>
<evidence type="ECO:0000256" key="3">
    <source>
        <dbReference type="ARBA" id="ARBA00022833"/>
    </source>
</evidence>
<feature type="compositionally biased region" description="Polar residues" evidence="5">
    <location>
        <begin position="1437"/>
        <end position="1448"/>
    </location>
</feature>
<dbReference type="InterPro" id="IPR001841">
    <property type="entry name" value="Znf_RING"/>
</dbReference>
<feature type="region of interest" description="Disordered" evidence="5">
    <location>
        <begin position="1165"/>
        <end position="1191"/>
    </location>
</feature>
<feature type="region of interest" description="Disordered" evidence="5">
    <location>
        <begin position="644"/>
        <end position="691"/>
    </location>
</feature>
<feature type="region of interest" description="Disordered" evidence="5">
    <location>
        <begin position="973"/>
        <end position="1150"/>
    </location>
</feature>
<proteinExistence type="predicted"/>
<feature type="compositionally biased region" description="Low complexity" evidence="5">
    <location>
        <begin position="295"/>
        <end position="349"/>
    </location>
</feature>
<feature type="compositionally biased region" description="Basic and acidic residues" evidence="5">
    <location>
        <begin position="1105"/>
        <end position="1129"/>
    </location>
</feature>
<feature type="compositionally biased region" description="Low complexity" evidence="5">
    <location>
        <begin position="255"/>
        <end position="277"/>
    </location>
</feature>
<feature type="region of interest" description="Disordered" evidence="5">
    <location>
        <begin position="255"/>
        <end position="491"/>
    </location>
</feature>
<evidence type="ECO:0000256" key="1">
    <source>
        <dbReference type="ARBA" id="ARBA00022723"/>
    </source>
</evidence>
<keyword evidence="2 4" id="KW-0863">Zinc-finger</keyword>
<accession>A0A6A1WMM1</accession>
<evidence type="ECO:0000313" key="8">
    <source>
        <dbReference type="Proteomes" id="UP000516437"/>
    </source>
</evidence>
<evidence type="ECO:0000259" key="6">
    <source>
        <dbReference type="PROSITE" id="PS50089"/>
    </source>
</evidence>
<dbReference type="InterPro" id="IPR017907">
    <property type="entry name" value="Znf_RING_CS"/>
</dbReference>
<feature type="compositionally biased region" description="Low complexity" evidence="5">
    <location>
        <begin position="175"/>
        <end position="208"/>
    </location>
</feature>
<protein>
    <recommendedName>
        <fullName evidence="6">RING-type domain-containing protein</fullName>
    </recommendedName>
</protein>
<evidence type="ECO:0000256" key="5">
    <source>
        <dbReference type="SAM" id="MobiDB-lite"/>
    </source>
</evidence>
<keyword evidence="8" id="KW-1185">Reference proteome</keyword>
<feature type="region of interest" description="Disordered" evidence="5">
    <location>
        <begin position="905"/>
        <end position="949"/>
    </location>
</feature>
<feature type="compositionally biased region" description="Polar residues" evidence="5">
    <location>
        <begin position="644"/>
        <end position="665"/>
    </location>
</feature>
<feature type="compositionally biased region" description="Polar residues" evidence="5">
    <location>
        <begin position="986"/>
        <end position="995"/>
    </location>
</feature>
<dbReference type="CDD" id="cd16449">
    <property type="entry name" value="RING-HC"/>
    <property type="match status" value="1"/>
</dbReference>
<dbReference type="SUPFAM" id="SSF57850">
    <property type="entry name" value="RING/U-box"/>
    <property type="match status" value="1"/>
</dbReference>
<dbReference type="Gene3D" id="3.30.40.10">
    <property type="entry name" value="Zinc/RING finger domain, C3HC4 (zinc finger)"/>
    <property type="match status" value="1"/>
</dbReference>
<feature type="compositionally biased region" description="Pro residues" evidence="5">
    <location>
        <begin position="350"/>
        <end position="361"/>
    </location>
</feature>
<dbReference type="Proteomes" id="UP000516437">
    <property type="component" value="Chromosome 1"/>
</dbReference>
<dbReference type="InterPro" id="IPR013083">
    <property type="entry name" value="Znf_RING/FYVE/PHD"/>
</dbReference>
<feature type="domain" description="RING-type" evidence="6">
    <location>
        <begin position="20"/>
        <end position="59"/>
    </location>
</feature>
<dbReference type="PROSITE" id="PS50089">
    <property type="entry name" value="ZF_RING_2"/>
    <property type="match status" value="1"/>
</dbReference>
<dbReference type="GO" id="GO:0008270">
    <property type="term" value="F:zinc ion binding"/>
    <property type="evidence" value="ECO:0007669"/>
    <property type="project" value="UniProtKB-KW"/>
</dbReference>
<comment type="caution">
    <text evidence="7">The sequence shown here is derived from an EMBL/GenBank/DDBJ whole genome shotgun (WGS) entry which is preliminary data.</text>
</comment>
<sequence length="1448" mass="157041">MGFDNECILNIQTLAGEYFCPVCRLLVYPNEALQSQCTHLYCKPCLTYIVSTTRACPYDGYLVTEADSKPLIESNKTLAETIGKIAVHCLYHRSGCTWQGPLSECTSHCTGCAFGNSPVVCNRCGIQIVHRQVQEHAQNCPGVQPQVQQAEAAQETSATSGTAAADQTQTVTQAGVTTTQAQTSQTTAATTPGLDPNQQTNQNSQAQALVQSAAPTADQWYQQQQQYQQYYQQYPGYDPYQQHYQQYPYQQQAVPQYHQQHLQAHPPQVTSQYQPQSQPQPQPQLQPQPQPPGQPQLQPHVQAPAVAQLQSQSQVNLQQQPQTAGLPQSQIQSQSHPPQPQLYPQAQPHPTQPHPQQPAPMPQYQQPHQMQHPQPQVMQQAHQHPVAQPQPHSQAHLQAPVQHHSQPHPHLNPTVQPQIQHPSAHAVTGHQSYPQPQPQPHQQMHLVAPQQHPMHMHPQGGLQPHTQHSSQIPSQFPQQHPAMRPPPSHATIPNQQQAALLPFPGQVQNIAPTQQQPVQQSGQPLHQRPVMQPVQQPMAQQYVQQQQQPFTPQAPFLQQQMPTPSQLRPQGMPHYPQHTHAYPQLQQNVALSHGSSNVAGRPMLPSHAVQSQPYQQYADGVQARPMHAGASQPSANQNNVIRSSNQVQGSTEQQSVATSRPTISLRQGDPVFEKGMGDQAAESSSENAAKKVSNDLDAASGLGADAGEVKAVKSETDFKLNDVGDAETESHAQENGDLVKKTVKEEAVESIFEQSNIGKSSELVAEVKSPKHLDNSTLEGRECKDESEHMEKASGKFQNDAGGIQQPSTGVDEASQTLSTTPVLVSCSPSQNVVPKGTGSQGMVVDGNRGIAPPGRVQSGGFVQPSHPGPIADQGPHFGPSTLQQRPGAPLLQMPPPVLPHPTLARGHPSTQIRSQGYGHTPEYFQPPVFKQSQGLETPPGGISGPGSIASFGKGPNYYGFPQQNFEAQLVPQRPHGQGHALPSNAAASRMSQVDSVGGPPFGTLPPGVVDSHGGMMARVPPHGPEGLMGRQRPITPMDRTNYLDGRRPDPHLPVSLGPGAIGQPSGVMRSNGPPGLESSSAGGLRNDRSKPLSDESSNSFIGRHGADRGEFEDDLKQFLRPSRLDAEPVPKFGNYSSRPHEMGPYGLNSDSAFKLDPGAGSAHSRFLPPYDGGERSIGLPESARNHPDFLGPVTGYARHHMDGPTPRSPVREYPGMSSPGFGGLPGQLGLEDYDGRESRRFGDPIGNPFHESRFPILPGHLHRGEFDGPGKLRMGEHLRGGDMIGFDGHLRRGEHLGPRNLPNHLRLGEPIGFGDYPGHARMGNFESFGAGNRPGHPRFGEPGFRSSFSLQGNDGGIATGDAESFGNMRKRKGASPGWCRICKVDCETVGGLELHSQTRDHQKMAMDMVRSIKQNAKKQKLSSSDPSSVEDASKSKNTSSEGRGNKH</sequence>
<name>A0A6A1WMM1_9ROSI</name>
<keyword evidence="3" id="KW-0862">Zinc</keyword>
<dbReference type="PANTHER" id="PTHR37393">
    <property type="entry name" value="AT-RICH INTERACTIVE DOMAIN-CONTAINING PROTEIN 1A-LIKE"/>
    <property type="match status" value="1"/>
</dbReference>
<dbReference type="SUPFAM" id="SSF49599">
    <property type="entry name" value="TRAF domain-like"/>
    <property type="match status" value="1"/>
</dbReference>
<feature type="region of interest" description="Disordered" evidence="5">
    <location>
        <begin position="175"/>
        <end position="210"/>
    </location>
</feature>
<keyword evidence="1" id="KW-0479">Metal-binding</keyword>
<feature type="compositionally biased region" description="Low complexity" evidence="5">
    <location>
        <begin position="362"/>
        <end position="396"/>
    </location>
</feature>
<feature type="compositionally biased region" description="Polar residues" evidence="5">
    <location>
        <begin position="464"/>
        <end position="478"/>
    </location>
</feature>
<dbReference type="EMBL" id="RXIC02000019">
    <property type="protein sequence ID" value="KAB1225786.1"/>
    <property type="molecule type" value="Genomic_DNA"/>
</dbReference>
<evidence type="ECO:0000313" key="7">
    <source>
        <dbReference type="EMBL" id="KAB1225786.1"/>
    </source>
</evidence>
<gene>
    <name evidence="7" type="ORF">CJ030_MR1G000388</name>
</gene>
<feature type="compositionally biased region" description="Pro residues" evidence="5">
    <location>
        <begin position="278"/>
        <end position="294"/>
    </location>
</feature>
<dbReference type="PROSITE" id="PS00518">
    <property type="entry name" value="ZF_RING_1"/>
    <property type="match status" value="1"/>
</dbReference>
<feature type="region of interest" description="Disordered" evidence="5">
    <location>
        <begin position="1411"/>
        <end position="1448"/>
    </location>
</feature>
<dbReference type="OrthoDB" id="9049620at2759"/>
<reference evidence="7 8" key="1">
    <citation type="journal article" date="2019" name="Plant Biotechnol. J.">
        <title>The red bayberry genome and genetic basis of sex determination.</title>
        <authorList>
            <person name="Jia H.M."/>
            <person name="Jia H.J."/>
            <person name="Cai Q.L."/>
            <person name="Wang Y."/>
            <person name="Zhao H.B."/>
            <person name="Yang W.F."/>
            <person name="Wang G.Y."/>
            <person name="Li Y.H."/>
            <person name="Zhan D.L."/>
            <person name="Shen Y.T."/>
            <person name="Niu Q.F."/>
            <person name="Chang L."/>
            <person name="Qiu J."/>
            <person name="Zhao L."/>
            <person name="Xie H.B."/>
            <person name="Fu W.Y."/>
            <person name="Jin J."/>
            <person name="Li X.W."/>
            <person name="Jiao Y."/>
            <person name="Zhou C.C."/>
            <person name="Tu T."/>
            <person name="Chai C.Y."/>
            <person name="Gao J.L."/>
            <person name="Fan L.J."/>
            <person name="van de Weg E."/>
            <person name="Wang J.Y."/>
            <person name="Gao Z.S."/>
        </authorList>
    </citation>
    <scope>NUCLEOTIDE SEQUENCE [LARGE SCALE GENOMIC DNA]</scope>
    <source>
        <tissue evidence="7">Leaves</tissue>
    </source>
</reference>